<name>A0A0M0JRJ6_9EUKA</name>
<dbReference type="AlphaFoldDB" id="A0A0M0JRJ6"/>
<dbReference type="EMBL" id="JWZX01002494">
    <property type="protein sequence ID" value="KOO28917.1"/>
    <property type="molecule type" value="Genomic_DNA"/>
</dbReference>
<gene>
    <name evidence="1" type="ORF">Ctob_013604</name>
</gene>
<sequence>MPPLPPTSGAKRHALGLGSVPLAKADLQAIRRRRAAHALVSILPYGSAAFITRDPDHVIVARPISETVSRMVDALAAHGCTSLDGAFSAYGRLKQWVRLHHPDATEIVASHVTDFHRDIGSGISILQKFDWLRDHCGVELYSRAPVSRPFRSIGPSRDNPKESITLAVMEALSSLAASAPSPFVRAHAAAWFTMGKAALRYEQASSCVINAVVPWPPTNPSFRVMFGSVISDKNPDRSKMRPRPFWAVVDALDGSSATLDAILPMLDAASDVRCLLLDTDSPDGSPTLASRWVLSPPSSPRALASLHGVLLAAGVPHDAATLLRHHSFKRFLLNVVESDPSMRSVDANEVGRFADSTAQSDDLEPVAAMLQRHEARVSAMPARYAHKAKVRKCIDRLCEIELGLRSARSRSAQGASIPYLDGWDLFQPPAADPTSPALAGL</sequence>
<accession>A0A0M0JRJ6</accession>
<dbReference type="Proteomes" id="UP000037460">
    <property type="component" value="Unassembled WGS sequence"/>
</dbReference>
<keyword evidence="2" id="KW-1185">Reference proteome</keyword>
<protein>
    <submittedName>
        <fullName evidence="1">Uncharacterized protein</fullName>
    </submittedName>
</protein>
<evidence type="ECO:0000313" key="1">
    <source>
        <dbReference type="EMBL" id="KOO28917.1"/>
    </source>
</evidence>
<evidence type="ECO:0000313" key="2">
    <source>
        <dbReference type="Proteomes" id="UP000037460"/>
    </source>
</evidence>
<comment type="caution">
    <text evidence="1">The sequence shown here is derived from an EMBL/GenBank/DDBJ whole genome shotgun (WGS) entry which is preliminary data.</text>
</comment>
<proteinExistence type="predicted"/>
<organism evidence="1 2">
    <name type="scientific">Chrysochromulina tobinii</name>
    <dbReference type="NCBI Taxonomy" id="1460289"/>
    <lineage>
        <taxon>Eukaryota</taxon>
        <taxon>Haptista</taxon>
        <taxon>Haptophyta</taxon>
        <taxon>Prymnesiophyceae</taxon>
        <taxon>Prymnesiales</taxon>
        <taxon>Chrysochromulinaceae</taxon>
        <taxon>Chrysochromulina</taxon>
    </lineage>
</organism>
<reference evidence="2" key="1">
    <citation type="journal article" date="2015" name="PLoS Genet.">
        <title>Genome Sequence and Transcriptome Analyses of Chrysochromulina tobin: Metabolic Tools for Enhanced Algal Fitness in the Prominent Order Prymnesiales (Haptophyceae).</title>
        <authorList>
            <person name="Hovde B.T."/>
            <person name="Deodato C.R."/>
            <person name="Hunsperger H.M."/>
            <person name="Ryken S.A."/>
            <person name="Yost W."/>
            <person name="Jha R.K."/>
            <person name="Patterson J."/>
            <person name="Monnat R.J. Jr."/>
            <person name="Barlow S.B."/>
            <person name="Starkenburg S.R."/>
            <person name="Cattolico R.A."/>
        </authorList>
    </citation>
    <scope>NUCLEOTIDE SEQUENCE</scope>
    <source>
        <strain evidence="2">CCMP291</strain>
    </source>
</reference>